<dbReference type="Proteomes" id="UP001595755">
    <property type="component" value="Unassembled WGS sequence"/>
</dbReference>
<evidence type="ECO:0000259" key="1">
    <source>
        <dbReference type="Pfam" id="PF01935"/>
    </source>
</evidence>
<dbReference type="NCBIfam" id="TIGR03237">
    <property type="entry name" value="dnd_assoc_2"/>
    <property type="match status" value="1"/>
</dbReference>
<dbReference type="Gene3D" id="3.40.50.300">
    <property type="entry name" value="P-loop containing nucleotide triphosphate hydrolases"/>
    <property type="match status" value="2"/>
</dbReference>
<gene>
    <name evidence="2" type="primary">dptH</name>
    <name evidence="2" type="ORF">ACFO1S_23535</name>
</gene>
<proteinExistence type="predicted"/>
<dbReference type="RefSeq" id="WP_204605071.1">
    <property type="nucleotide sequence ID" value="NZ_JBHSED010000058.1"/>
</dbReference>
<dbReference type="SUPFAM" id="SSF52540">
    <property type="entry name" value="P-loop containing nucleoside triphosphate hydrolases"/>
    <property type="match status" value="1"/>
</dbReference>
<dbReference type="InterPro" id="IPR027417">
    <property type="entry name" value="P-loop_NTPase"/>
</dbReference>
<dbReference type="EMBL" id="JBHSED010000058">
    <property type="protein sequence ID" value="MFC4306401.1"/>
    <property type="molecule type" value="Genomic_DNA"/>
</dbReference>
<feature type="domain" description="Helicase HerA central" evidence="1">
    <location>
        <begin position="1374"/>
        <end position="1585"/>
    </location>
</feature>
<dbReference type="Pfam" id="PF01935">
    <property type="entry name" value="DUF87"/>
    <property type="match status" value="1"/>
</dbReference>
<sequence length="1730" mass="200155">MSNLFYKYISSKIINFFEVKPPQPGDKYHIMFEQDEQVQTLYDVLKNHMNVQPFLYVSEKTYYETYYFVFNHVRLIVSATIDQIKPDFLTFLRNKVVTTDDIQFSNTAILFIHNTSLDSLVKGTESFQKEGMPFHIKTIVKDIKNMLKSSNLSRVERIIVEYALEKKNKDVFVDNSSLFEYEELLEVMSTSGLAREQYRSFGMFYDSNLHELSTKDIKERIKENVEYFSKVDSIHKFGNPDQELEKYFDEKGIELLTNKDWNEVEYKDVRNSAYNKNRNKTLEYIESNKKYSEENVVYWEKSEGDTKIKSRIRNIIVFNIDKLEEINLELSFDDFIKKEFLKVDKNSEIVAEPGGKKIKLKIRNIAGKTGFSKIIYAVENTKFEFRIAVVECDENVLEAIKTNYSILISTKGKYIVANCGEQNLIINPNGTDEVKETLIKVENTVEIFDVDQRLEIINSVENFDDESELIKLELKYMDTIIPITLKEEIDKPKVITGVSLWKLKRENKEHFIYKGNNKLIHGTKEFYAREEFRENIEREKEIIKASGLFFTETSEGLQIEDLDIDPDLKQCYKNLIAYCKVNNLLPSLSYFNDEIAELANKYILQFINCIEEINDGALLSTRQRNLMKLGTIENLNGDREIIFTPLHPLNIAYQIIMNNAIKDEVIHEEILKRLSPINLLPYIYNDEKEIYKPIEQNHSPEWTYYLNSKIQRYNGSRDFVSKLVSEKIDEFIEHFSYLFSSASSAPMKINLINLGDCREVLQGLFEYYVKELRKNPKIEELRPIELCIYGEEDAPNAFEEISFYENPQVIKNTFDVRLDSEHYSEEDILNVFREKVQFYMKDASIDGYQYCHVTLCQMDSLFEITSSEMRSLNTGVSLDGLMSGVPSVYIGDSYRTGFGSKHLNENGSVLLDLAIKINALAKAARSSDHFKPEECIITAVSEKYKKSFDKIYDSSHWITFIEPKVNLNFFKNDIHARDLLIIHYSDQYTSSSGYDAITVTRRSKQYQVIIEEFLREKNVHGAKEYSPRIINFFNAVNGDWLLRLIAHNGQFPREKLSVLSALKIALSYFHHKDIIWIPISLEEVLRVSGGAGLKKSEGLFSSKILGEKQGSYSDDLLLIGIEKCNHVIKVHYYPIEVKIGNNDSGTINKALEQAYKTRKLIEENLKEDNSSVEKNANVFTKKVYRNFLIQLAIVSAEKMKLYDVWPNQNWDQIIDSDLRTQLLSDNYEISNDLDEFVGKGAVISFKKDIHFKNSYIQNEVLVLEFPEQDGYNYITQEIEIIKDKFLTGQSDFQKSDLLFYKYSACNESFHENIQSHVIEQENQPQVRVQEFEEKESSMIGHEDIMPDSENNVMKIVFGNNVETGLPIRWYPTSTDKLMHTNTGIIGTMGTGKTQFTKSLITQLSKSSLANVNGTEIGILVFDYKGDYIKEDFTTATNAKVLELYHLPYNPLSMYITNSNKPLLPLHTANNLKETISTAFNLGFKQEAILKDIILEAYENKGISRTDSSTWSILAPTLNDVYNIYVKKESIKEDSLYAALTNLVDFEIFEPDPNKTKPLFEMLTGVTVINLSGYDEGIQNLVVAITLDIFYNQMQMAGHSSIQGNLREITKMILVDEADNFLGKDFKSIKKIMKEGREYGVGTILSTQLLSHFSTADNEFANYIYTWIVHNVSDIGNKDVKFIFNTKSKAEEDNIINKIKKLEKHYSIVNLEGNQPVLIRDKAFWELIKEL</sequence>
<reference evidence="3" key="1">
    <citation type="journal article" date="2019" name="Int. J. Syst. Evol. Microbiol.">
        <title>The Global Catalogue of Microorganisms (GCM) 10K type strain sequencing project: providing services to taxonomists for standard genome sequencing and annotation.</title>
        <authorList>
            <consortium name="The Broad Institute Genomics Platform"/>
            <consortium name="The Broad Institute Genome Sequencing Center for Infectious Disease"/>
            <person name="Wu L."/>
            <person name="Ma J."/>
        </authorList>
    </citation>
    <scope>NUCLEOTIDE SEQUENCE [LARGE SCALE GENOMIC DNA]</scope>
    <source>
        <strain evidence="3">CGMCC 4.1641</strain>
    </source>
</reference>
<keyword evidence="3" id="KW-1185">Reference proteome</keyword>
<evidence type="ECO:0000313" key="2">
    <source>
        <dbReference type="EMBL" id="MFC4306401.1"/>
    </source>
</evidence>
<organism evidence="2 3">
    <name type="scientific">Cohnella boryungensis</name>
    <dbReference type="NCBI Taxonomy" id="768479"/>
    <lineage>
        <taxon>Bacteria</taxon>
        <taxon>Bacillati</taxon>
        <taxon>Bacillota</taxon>
        <taxon>Bacilli</taxon>
        <taxon>Bacillales</taxon>
        <taxon>Paenibacillaceae</taxon>
        <taxon>Cohnella</taxon>
    </lineage>
</organism>
<dbReference type="PANTHER" id="PTHR42957">
    <property type="entry name" value="HELICASE MJ1565-RELATED"/>
    <property type="match status" value="1"/>
</dbReference>
<protein>
    <submittedName>
        <fullName evidence="2">DNA phosphorothioation-dependent restriction protein DptH</fullName>
    </submittedName>
</protein>
<dbReference type="InterPro" id="IPR017646">
    <property type="entry name" value="Dnd_assoc_2"/>
</dbReference>
<name>A0ABV8SFR2_9BACL</name>
<evidence type="ECO:0000313" key="3">
    <source>
        <dbReference type="Proteomes" id="UP001595755"/>
    </source>
</evidence>
<comment type="caution">
    <text evidence="2">The sequence shown here is derived from an EMBL/GenBank/DDBJ whole genome shotgun (WGS) entry which is preliminary data.</text>
</comment>
<dbReference type="PANTHER" id="PTHR42957:SF1">
    <property type="entry name" value="HELICASE MJ1565-RELATED"/>
    <property type="match status" value="1"/>
</dbReference>
<accession>A0ABV8SFR2</accession>
<dbReference type="InterPro" id="IPR002789">
    <property type="entry name" value="HerA_central"/>
</dbReference>
<dbReference type="InterPro" id="IPR008571">
    <property type="entry name" value="HerA-like"/>
</dbReference>